<reference evidence="1 2" key="1">
    <citation type="submission" date="2019-05" db="EMBL/GenBank/DDBJ databases">
        <title>Another draft genome of Portunus trituberculatus and its Hox gene families provides insights of decapod evolution.</title>
        <authorList>
            <person name="Jeong J.-H."/>
            <person name="Song I."/>
            <person name="Kim S."/>
            <person name="Choi T."/>
            <person name="Kim D."/>
            <person name="Ryu S."/>
            <person name="Kim W."/>
        </authorList>
    </citation>
    <scope>NUCLEOTIDE SEQUENCE [LARGE SCALE GENOMIC DNA]</scope>
    <source>
        <tissue evidence="1">Muscle</tissue>
    </source>
</reference>
<name>A0A5B7IDV5_PORTR</name>
<dbReference type="EMBL" id="VSRR010058741">
    <property type="protein sequence ID" value="MPC82052.1"/>
    <property type="molecule type" value="Genomic_DNA"/>
</dbReference>
<organism evidence="1 2">
    <name type="scientific">Portunus trituberculatus</name>
    <name type="common">Swimming crab</name>
    <name type="synonym">Neptunus trituberculatus</name>
    <dbReference type="NCBI Taxonomy" id="210409"/>
    <lineage>
        <taxon>Eukaryota</taxon>
        <taxon>Metazoa</taxon>
        <taxon>Ecdysozoa</taxon>
        <taxon>Arthropoda</taxon>
        <taxon>Crustacea</taxon>
        <taxon>Multicrustacea</taxon>
        <taxon>Malacostraca</taxon>
        <taxon>Eumalacostraca</taxon>
        <taxon>Eucarida</taxon>
        <taxon>Decapoda</taxon>
        <taxon>Pleocyemata</taxon>
        <taxon>Brachyura</taxon>
        <taxon>Eubrachyura</taxon>
        <taxon>Portunoidea</taxon>
        <taxon>Portunidae</taxon>
        <taxon>Portuninae</taxon>
        <taxon>Portunus</taxon>
    </lineage>
</organism>
<keyword evidence="2" id="KW-1185">Reference proteome</keyword>
<dbReference type="Proteomes" id="UP000324222">
    <property type="component" value="Unassembled WGS sequence"/>
</dbReference>
<protein>
    <submittedName>
        <fullName evidence="1">Uncharacterized protein</fullName>
    </submittedName>
</protein>
<dbReference type="AlphaFoldDB" id="A0A5B7IDV5"/>
<sequence length="64" mass="7466">MYEFKFGAQLRFDAQHTFTRSNHSLDNEAPPTKVKMSLAFIEPFDERARQPNTPFTRSNITSNM</sequence>
<proteinExistence type="predicted"/>
<evidence type="ECO:0000313" key="1">
    <source>
        <dbReference type="EMBL" id="MPC82052.1"/>
    </source>
</evidence>
<accession>A0A5B7IDV5</accession>
<comment type="caution">
    <text evidence="1">The sequence shown here is derived from an EMBL/GenBank/DDBJ whole genome shotgun (WGS) entry which is preliminary data.</text>
</comment>
<gene>
    <name evidence="1" type="ORF">E2C01_076698</name>
</gene>
<evidence type="ECO:0000313" key="2">
    <source>
        <dbReference type="Proteomes" id="UP000324222"/>
    </source>
</evidence>